<accession>A0A023G610</accession>
<dbReference type="AlphaFoldDB" id="A0A023G610"/>
<proteinExistence type="evidence at transcript level"/>
<protein>
    <submittedName>
        <fullName evidence="2">Putative secreted protein</fullName>
    </submittedName>
</protein>
<evidence type="ECO:0000313" key="2">
    <source>
        <dbReference type="EMBL" id="JAC28293.1"/>
    </source>
</evidence>
<dbReference type="EMBL" id="GBBM01007125">
    <property type="protein sequence ID" value="JAC28293.1"/>
    <property type="molecule type" value="mRNA"/>
</dbReference>
<feature type="signal peptide" evidence="1">
    <location>
        <begin position="1"/>
        <end position="16"/>
    </location>
</feature>
<sequence>MSGILLLLLCLQECIGSRALAGSKRTPEVIGVGVTAHVSVSYDESYSVTPILGAELRDSGGADHEHLWPAFQALFEKVQRHFNNQSVMIKMNLFKTSQNTSIPIKFKGMNKSVDGPQTLQNLIKYGESAHDSNDTIFYFLTQYPVLEENRRGDNVPRSLGEISTRATFCTKSVSAAVVRYDLTKGDYWSTEEATAHMCVYCYISYSITLKTVSVTSSKHQTLKKDILFAWMVIFQIIDIMRHRVAPNIFYNFSRLYLGFPQYYLTGSLRYALKFYPENVLLLFTEF</sequence>
<reference evidence="2" key="1">
    <citation type="submission" date="2014-03" db="EMBL/GenBank/DDBJ databases">
        <title>The sialotranscriptome of Amblyomma triste, Amblyomma parvum and Amblyomma cajennense ticks, uncovered by 454-based RNA-seq.</title>
        <authorList>
            <person name="Garcia G.R."/>
            <person name="Gardinassi L.G."/>
            <person name="Ribeiro J.M."/>
            <person name="Anatriello E."/>
            <person name="Ferreira B.R."/>
            <person name="Moreira H.N."/>
            <person name="Mafra C."/>
            <person name="Olegario M.M."/>
            <person name="Szabo P.J."/>
            <person name="Miranda-Santos I.K."/>
            <person name="Maruyama S.R."/>
        </authorList>
    </citation>
    <scope>NUCLEOTIDE SEQUENCE</scope>
    <source>
        <strain evidence="2">Mato Grasso do Sul</strain>
        <tissue evidence="2">Salivary glands</tissue>
    </source>
</reference>
<name>A0A023G610_AMBTT</name>
<feature type="chain" id="PRO_5001516564" evidence="1">
    <location>
        <begin position="17"/>
        <end position="286"/>
    </location>
</feature>
<evidence type="ECO:0000256" key="1">
    <source>
        <dbReference type="SAM" id="SignalP"/>
    </source>
</evidence>
<keyword evidence="1" id="KW-0732">Signal</keyword>
<organism evidence="2">
    <name type="scientific">Amblyomma triste</name>
    <name type="common">Neotropical tick</name>
    <dbReference type="NCBI Taxonomy" id="251400"/>
    <lineage>
        <taxon>Eukaryota</taxon>
        <taxon>Metazoa</taxon>
        <taxon>Ecdysozoa</taxon>
        <taxon>Arthropoda</taxon>
        <taxon>Chelicerata</taxon>
        <taxon>Arachnida</taxon>
        <taxon>Acari</taxon>
        <taxon>Parasitiformes</taxon>
        <taxon>Ixodida</taxon>
        <taxon>Ixodoidea</taxon>
        <taxon>Ixodidae</taxon>
        <taxon>Amblyomminae</taxon>
        <taxon>Amblyomma</taxon>
    </lineage>
</organism>